<gene>
    <name evidence="1" type="ORF">BDR25DRAFT_341958</name>
</gene>
<protein>
    <submittedName>
        <fullName evidence="1">Uncharacterized protein</fullName>
    </submittedName>
</protein>
<name>A0ACB6R0P5_9PLEO</name>
<proteinExistence type="predicted"/>
<organism evidence="1 2">
    <name type="scientific">Lindgomyces ingoldianus</name>
    <dbReference type="NCBI Taxonomy" id="673940"/>
    <lineage>
        <taxon>Eukaryota</taxon>
        <taxon>Fungi</taxon>
        <taxon>Dikarya</taxon>
        <taxon>Ascomycota</taxon>
        <taxon>Pezizomycotina</taxon>
        <taxon>Dothideomycetes</taxon>
        <taxon>Pleosporomycetidae</taxon>
        <taxon>Pleosporales</taxon>
        <taxon>Lindgomycetaceae</taxon>
        <taxon>Lindgomyces</taxon>
    </lineage>
</organism>
<evidence type="ECO:0000313" key="1">
    <source>
        <dbReference type="EMBL" id="KAF2472607.1"/>
    </source>
</evidence>
<dbReference type="Proteomes" id="UP000799755">
    <property type="component" value="Unassembled WGS sequence"/>
</dbReference>
<accession>A0ACB6R0P5</accession>
<keyword evidence="2" id="KW-1185">Reference proteome</keyword>
<dbReference type="EMBL" id="MU003502">
    <property type="protein sequence ID" value="KAF2472607.1"/>
    <property type="molecule type" value="Genomic_DNA"/>
</dbReference>
<comment type="caution">
    <text evidence="1">The sequence shown here is derived from an EMBL/GenBank/DDBJ whole genome shotgun (WGS) entry which is preliminary data.</text>
</comment>
<sequence>MSFPNRLLSPPTWRFLGLCLITTIFSLGNWCLIYPLSTAESLGVMPTNPSNPSSSEVSLISKAMVFLGARDLCIALSLFTFLYRGNQEAMGTVFTSAIVIYVLDIWVAAQGPRGWDKRVWGLCHGSRYIPTGRVSSRDAQCGHFTVPHRKRRRTTFRPRGKRGHTREDLPLAAIKQPPQVLKHSLRSYQGVGSVSTPDSGTQSGSRGNVVFGIHAGGLGSRKSGLAG</sequence>
<evidence type="ECO:0000313" key="2">
    <source>
        <dbReference type="Proteomes" id="UP000799755"/>
    </source>
</evidence>
<reference evidence="1" key="1">
    <citation type="journal article" date="2020" name="Stud. Mycol.">
        <title>101 Dothideomycetes genomes: a test case for predicting lifestyles and emergence of pathogens.</title>
        <authorList>
            <person name="Haridas S."/>
            <person name="Albert R."/>
            <person name="Binder M."/>
            <person name="Bloem J."/>
            <person name="Labutti K."/>
            <person name="Salamov A."/>
            <person name="Andreopoulos B."/>
            <person name="Baker S."/>
            <person name="Barry K."/>
            <person name="Bills G."/>
            <person name="Bluhm B."/>
            <person name="Cannon C."/>
            <person name="Castanera R."/>
            <person name="Culley D."/>
            <person name="Daum C."/>
            <person name="Ezra D."/>
            <person name="Gonzalez J."/>
            <person name="Henrissat B."/>
            <person name="Kuo A."/>
            <person name="Liang C."/>
            <person name="Lipzen A."/>
            <person name="Lutzoni F."/>
            <person name="Magnuson J."/>
            <person name="Mondo S."/>
            <person name="Nolan M."/>
            <person name="Ohm R."/>
            <person name="Pangilinan J."/>
            <person name="Park H.-J."/>
            <person name="Ramirez L."/>
            <person name="Alfaro M."/>
            <person name="Sun H."/>
            <person name="Tritt A."/>
            <person name="Yoshinaga Y."/>
            <person name="Zwiers L.-H."/>
            <person name="Turgeon B."/>
            <person name="Goodwin S."/>
            <person name="Spatafora J."/>
            <person name="Crous P."/>
            <person name="Grigoriev I."/>
        </authorList>
    </citation>
    <scope>NUCLEOTIDE SEQUENCE</scope>
    <source>
        <strain evidence="1">ATCC 200398</strain>
    </source>
</reference>